<reference evidence="1" key="1">
    <citation type="submission" date="2020-11" db="EMBL/GenBank/DDBJ databases">
        <authorList>
            <consortium name="DOE Joint Genome Institute"/>
            <person name="Ahrendt S."/>
            <person name="Riley R."/>
            <person name="Andreopoulos W."/>
            <person name="Labutti K."/>
            <person name="Pangilinan J."/>
            <person name="Ruiz-Duenas F.J."/>
            <person name="Barrasa J.M."/>
            <person name="Sanchez-Garcia M."/>
            <person name="Camarero S."/>
            <person name="Miyauchi S."/>
            <person name="Serrano A."/>
            <person name="Linde D."/>
            <person name="Babiker R."/>
            <person name="Drula E."/>
            <person name="Ayuso-Fernandez I."/>
            <person name="Pacheco R."/>
            <person name="Padilla G."/>
            <person name="Ferreira P."/>
            <person name="Barriuso J."/>
            <person name="Kellner H."/>
            <person name="Castanera R."/>
            <person name="Alfaro M."/>
            <person name="Ramirez L."/>
            <person name="Pisabarro A.G."/>
            <person name="Kuo A."/>
            <person name="Tritt A."/>
            <person name="Lipzen A."/>
            <person name="He G."/>
            <person name="Yan M."/>
            <person name="Ng V."/>
            <person name="Cullen D."/>
            <person name="Martin F."/>
            <person name="Rosso M.-N."/>
            <person name="Henrissat B."/>
            <person name="Hibbett D."/>
            <person name="Martinez A.T."/>
            <person name="Grigoriev I.V."/>
        </authorList>
    </citation>
    <scope>NUCLEOTIDE SEQUENCE</scope>
    <source>
        <strain evidence="1">AH 40177</strain>
    </source>
</reference>
<comment type="caution">
    <text evidence="1">The sequence shown here is derived from an EMBL/GenBank/DDBJ whole genome shotgun (WGS) entry which is preliminary data.</text>
</comment>
<keyword evidence="2" id="KW-1185">Reference proteome</keyword>
<dbReference type="AlphaFoldDB" id="A0A9P5PCI0"/>
<evidence type="ECO:0000313" key="2">
    <source>
        <dbReference type="Proteomes" id="UP000772434"/>
    </source>
</evidence>
<proteinExistence type="predicted"/>
<accession>A0A9P5PCI0</accession>
<name>A0A9P5PCI0_9AGAR</name>
<evidence type="ECO:0000313" key="1">
    <source>
        <dbReference type="EMBL" id="KAF9060667.1"/>
    </source>
</evidence>
<gene>
    <name evidence="1" type="ORF">BDP27DRAFT_1339257</name>
</gene>
<sequence>MPTVQSLCPPTQLPRAEKYEWPAQSRSQWREILPESDESLKQLKHVAGLARPLVFHPGTLPATLQIVPHKSFLEHILPGLQDTNGEIVVLPEYPAVVKRIAEIYQKKPDKGVLIMGQPGVGKSVFLTYLLLVLLSLTHEEDPYTGLRAAPTFDHTIGDGMVLFFDCKVYKPRSAFDIKSLPGQKKNISNWFKPPVWVLVDLEGFTEEPRGL</sequence>
<dbReference type="InterPro" id="IPR027417">
    <property type="entry name" value="P-loop_NTPase"/>
</dbReference>
<protein>
    <submittedName>
        <fullName evidence="1">Uncharacterized protein</fullName>
    </submittedName>
</protein>
<dbReference type="Proteomes" id="UP000772434">
    <property type="component" value="Unassembled WGS sequence"/>
</dbReference>
<dbReference type="OrthoDB" id="2340858at2759"/>
<dbReference type="SUPFAM" id="SSF52540">
    <property type="entry name" value="P-loop containing nucleoside triphosphate hydrolases"/>
    <property type="match status" value="1"/>
</dbReference>
<dbReference type="EMBL" id="JADNRY010000232">
    <property type="protein sequence ID" value="KAF9060667.1"/>
    <property type="molecule type" value="Genomic_DNA"/>
</dbReference>
<organism evidence="1 2">
    <name type="scientific">Rhodocollybia butyracea</name>
    <dbReference type="NCBI Taxonomy" id="206335"/>
    <lineage>
        <taxon>Eukaryota</taxon>
        <taxon>Fungi</taxon>
        <taxon>Dikarya</taxon>
        <taxon>Basidiomycota</taxon>
        <taxon>Agaricomycotina</taxon>
        <taxon>Agaricomycetes</taxon>
        <taxon>Agaricomycetidae</taxon>
        <taxon>Agaricales</taxon>
        <taxon>Marasmiineae</taxon>
        <taxon>Omphalotaceae</taxon>
        <taxon>Rhodocollybia</taxon>
    </lineage>
</organism>